<proteinExistence type="predicted"/>
<dbReference type="InParanoid" id="S8DIL6"/>
<accession>S8DIL6</accession>
<name>S8DIL6_FOMSC</name>
<dbReference type="HOGENOM" id="CLU_1547598_0_0_1"/>
<feature type="region of interest" description="Disordered" evidence="1">
    <location>
        <begin position="1"/>
        <end position="92"/>
    </location>
</feature>
<evidence type="ECO:0000256" key="1">
    <source>
        <dbReference type="SAM" id="MobiDB-lite"/>
    </source>
</evidence>
<organism evidence="2 3">
    <name type="scientific">Fomitopsis schrenkii</name>
    <name type="common">Brown rot fungus</name>
    <dbReference type="NCBI Taxonomy" id="2126942"/>
    <lineage>
        <taxon>Eukaryota</taxon>
        <taxon>Fungi</taxon>
        <taxon>Dikarya</taxon>
        <taxon>Basidiomycota</taxon>
        <taxon>Agaricomycotina</taxon>
        <taxon>Agaricomycetes</taxon>
        <taxon>Polyporales</taxon>
        <taxon>Fomitopsis</taxon>
    </lineage>
</organism>
<dbReference type="Proteomes" id="UP000015241">
    <property type="component" value="Unassembled WGS sequence"/>
</dbReference>
<reference evidence="2 3" key="1">
    <citation type="journal article" date="2012" name="Science">
        <title>The Paleozoic origin of enzymatic lignin decomposition reconstructed from 31 fungal genomes.</title>
        <authorList>
            <person name="Floudas D."/>
            <person name="Binder M."/>
            <person name="Riley R."/>
            <person name="Barry K."/>
            <person name="Blanchette R.A."/>
            <person name="Henrissat B."/>
            <person name="Martinez A.T."/>
            <person name="Otillar R."/>
            <person name="Spatafora J.W."/>
            <person name="Yadav J.S."/>
            <person name="Aerts A."/>
            <person name="Benoit I."/>
            <person name="Boyd A."/>
            <person name="Carlson A."/>
            <person name="Copeland A."/>
            <person name="Coutinho P.M."/>
            <person name="de Vries R.P."/>
            <person name="Ferreira P."/>
            <person name="Findley K."/>
            <person name="Foster B."/>
            <person name="Gaskell J."/>
            <person name="Glotzer D."/>
            <person name="Gorecki P."/>
            <person name="Heitman J."/>
            <person name="Hesse C."/>
            <person name="Hori C."/>
            <person name="Igarashi K."/>
            <person name="Jurgens J.A."/>
            <person name="Kallen N."/>
            <person name="Kersten P."/>
            <person name="Kohler A."/>
            <person name="Kuees U."/>
            <person name="Kumar T.K.A."/>
            <person name="Kuo A."/>
            <person name="LaButti K."/>
            <person name="Larrondo L.F."/>
            <person name="Lindquist E."/>
            <person name="Ling A."/>
            <person name="Lombard V."/>
            <person name="Lucas S."/>
            <person name="Lundell T."/>
            <person name="Martin R."/>
            <person name="McLaughlin D.J."/>
            <person name="Morgenstern I."/>
            <person name="Morin E."/>
            <person name="Murat C."/>
            <person name="Nagy L.G."/>
            <person name="Nolan M."/>
            <person name="Ohm R.A."/>
            <person name="Patyshakuliyeva A."/>
            <person name="Rokas A."/>
            <person name="Ruiz-Duenas F.J."/>
            <person name="Sabat G."/>
            <person name="Salamov A."/>
            <person name="Samejima M."/>
            <person name="Schmutz J."/>
            <person name="Slot J.C."/>
            <person name="St John F."/>
            <person name="Stenlid J."/>
            <person name="Sun H."/>
            <person name="Sun S."/>
            <person name="Syed K."/>
            <person name="Tsang A."/>
            <person name="Wiebenga A."/>
            <person name="Young D."/>
            <person name="Pisabarro A."/>
            <person name="Eastwood D.C."/>
            <person name="Martin F."/>
            <person name="Cullen D."/>
            <person name="Grigoriev I.V."/>
            <person name="Hibbett D.S."/>
        </authorList>
    </citation>
    <scope>NUCLEOTIDE SEQUENCE</scope>
    <source>
        <strain evidence="3">FP-58527</strain>
    </source>
</reference>
<dbReference type="EMBL" id="KE504277">
    <property type="protein sequence ID" value="EPS93421.1"/>
    <property type="molecule type" value="Genomic_DNA"/>
</dbReference>
<feature type="compositionally biased region" description="Low complexity" evidence="1">
    <location>
        <begin position="9"/>
        <end position="24"/>
    </location>
</feature>
<evidence type="ECO:0000313" key="3">
    <source>
        <dbReference type="Proteomes" id="UP000015241"/>
    </source>
</evidence>
<dbReference type="AlphaFoldDB" id="S8DIL6"/>
<gene>
    <name evidence="2" type="ORF">FOMPIDRAFT_94505</name>
</gene>
<protein>
    <submittedName>
        <fullName evidence="2">Uncharacterized protein</fullName>
    </submittedName>
</protein>
<evidence type="ECO:0000313" key="2">
    <source>
        <dbReference type="EMBL" id="EPS93421.1"/>
    </source>
</evidence>
<keyword evidence="3" id="KW-1185">Reference proteome</keyword>
<feature type="compositionally biased region" description="Low complexity" evidence="1">
    <location>
        <begin position="48"/>
        <end position="62"/>
    </location>
</feature>
<sequence>MHGLTIDEPPSSHQPSYSSSIPPSATLAPHPNRAPASPPGISHTLFHSPSLPSSTPWSSTRHLPPHCPCRPPRRHPPLARSGAPTAARRAARVELEQPTGTFPWPLPKEYMTLKTSTQPRRAPLRRARMGIGALWGFVTAHAHAHVTLLAAVDDHSSADLPTHDGDVESTTAT</sequence>